<dbReference type="Gene3D" id="1.10.8.60">
    <property type="match status" value="1"/>
</dbReference>
<dbReference type="GO" id="GO:0003688">
    <property type="term" value="F:DNA replication origin binding"/>
    <property type="evidence" value="ECO:0007669"/>
    <property type="project" value="TreeGrafter"/>
</dbReference>
<proteinExistence type="inferred from homology"/>
<feature type="domain" description="BAH" evidence="13">
    <location>
        <begin position="43"/>
        <end position="177"/>
    </location>
</feature>
<evidence type="ECO:0000256" key="3">
    <source>
        <dbReference type="ARBA" id="ARBA00019081"/>
    </source>
</evidence>
<dbReference type="InterPro" id="IPR003959">
    <property type="entry name" value="ATPase_AAA_core"/>
</dbReference>
<comment type="function">
    <text evidence="11">Component of the origin recognition complex (ORC) that binds origins of replication. DNA-binding is ATP-dependent, however specific DNA sequences that define origins of replication have not been identified so far. ORC is required to assemble the pre-replication complex necessary to initiate DNA replication.</text>
</comment>
<dbReference type="Pfam" id="PF17872">
    <property type="entry name" value="AAA_lid_10"/>
    <property type="match status" value="1"/>
</dbReference>
<dbReference type="GO" id="GO:0003682">
    <property type="term" value="F:chromatin binding"/>
    <property type="evidence" value="ECO:0007669"/>
    <property type="project" value="InterPro"/>
</dbReference>
<dbReference type="PANTHER" id="PTHR10763:SF23">
    <property type="entry name" value="ORIGIN RECOGNITION COMPLEX SUBUNIT 1"/>
    <property type="match status" value="1"/>
</dbReference>
<dbReference type="AlphaFoldDB" id="A0AA36B0C1"/>
<feature type="compositionally biased region" description="Basic residues" evidence="12">
    <location>
        <begin position="498"/>
        <end position="509"/>
    </location>
</feature>
<comment type="subcellular location">
    <subcellularLocation>
        <location evidence="1 11">Nucleus</location>
    </subcellularLocation>
</comment>
<feature type="compositionally biased region" description="Low complexity" evidence="12">
    <location>
        <begin position="512"/>
        <end position="524"/>
    </location>
</feature>
<evidence type="ECO:0000256" key="10">
    <source>
        <dbReference type="ARBA" id="ARBA00023242"/>
    </source>
</evidence>
<dbReference type="Gene3D" id="2.30.30.490">
    <property type="match status" value="1"/>
</dbReference>
<keyword evidence="5" id="KW-0479">Metal-binding</keyword>
<dbReference type="GO" id="GO:0016887">
    <property type="term" value="F:ATP hydrolysis activity"/>
    <property type="evidence" value="ECO:0007669"/>
    <property type="project" value="InterPro"/>
</dbReference>
<keyword evidence="8" id="KW-0460">Magnesium</keyword>
<dbReference type="InterPro" id="IPR036390">
    <property type="entry name" value="WH_DNA-bd_sf"/>
</dbReference>
<dbReference type="InterPro" id="IPR003593">
    <property type="entry name" value="AAA+_ATPase"/>
</dbReference>
<dbReference type="GO" id="GO:0006270">
    <property type="term" value="P:DNA replication initiation"/>
    <property type="evidence" value="ECO:0007669"/>
    <property type="project" value="TreeGrafter"/>
</dbReference>
<dbReference type="GO" id="GO:0033314">
    <property type="term" value="P:mitotic DNA replication checkpoint signaling"/>
    <property type="evidence" value="ECO:0007669"/>
    <property type="project" value="TreeGrafter"/>
</dbReference>
<evidence type="ECO:0000256" key="2">
    <source>
        <dbReference type="ARBA" id="ARBA00008398"/>
    </source>
</evidence>
<evidence type="ECO:0000256" key="4">
    <source>
        <dbReference type="ARBA" id="ARBA00022705"/>
    </source>
</evidence>
<feature type="compositionally biased region" description="Basic residues" evidence="12">
    <location>
        <begin position="211"/>
        <end position="220"/>
    </location>
</feature>
<dbReference type="GO" id="GO:0046872">
    <property type="term" value="F:metal ion binding"/>
    <property type="evidence" value="ECO:0007669"/>
    <property type="project" value="UniProtKB-KW"/>
</dbReference>
<evidence type="ECO:0000256" key="1">
    <source>
        <dbReference type="ARBA" id="ARBA00004123"/>
    </source>
</evidence>
<evidence type="ECO:0000256" key="5">
    <source>
        <dbReference type="ARBA" id="ARBA00022723"/>
    </source>
</evidence>
<dbReference type="InterPro" id="IPR001025">
    <property type="entry name" value="BAH_dom"/>
</dbReference>
<dbReference type="SMART" id="SM01074">
    <property type="entry name" value="Cdc6_C"/>
    <property type="match status" value="1"/>
</dbReference>
<name>A0AA36B0C1_OCTVU</name>
<dbReference type="Proteomes" id="UP001162480">
    <property type="component" value="Chromosome 7"/>
</dbReference>
<dbReference type="SUPFAM" id="SSF46785">
    <property type="entry name" value="Winged helix' DNA-binding domain"/>
    <property type="match status" value="1"/>
</dbReference>
<feature type="compositionally biased region" description="Basic and acidic residues" evidence="12">
    <location>
        <begin position="390"/>
        <end position="412"/>
    </location>
</feature>
<dbReference type="SMART" id="SM00382">
    <property type="entry name" value="AAA"/>
    <property type="match status" value="1"/>
</dbReference>
<reference evidence="14" key="1">
    <citation type="submission" date="2023-08" db="EMBL/GenBank/DDBJ databases">
        <authorList>
            <person name="Alioto T."/>
            <person name="Alioto T."/>
            <person name="Gomez Garrido J."/>
        </authorList>
    </citation>
    <scope>NUCLEOTIDE SEQUENCE</scope>
</reference>
<feature type="compositionally biased region" description="Acidic residues" evidence="12">
    <location>
        <begin position="525"/>
        <end position="544"/>
    </location>
</feature>
<comment type="similarity">
    <text evidence="2 11">Belongs to the ORC1 family.</text>
</comment>
<feature type="compositionally biased region" description="Low complexity" evidence="12">
    <location>
        <begin position="272"/>
        <end position="282"/>
    </location>
</feature>
<keyword evidence="6 11" id="KW-0547">Nucleotide-binding</keyword>
<dbReference type="CDD" id="cd08768">
    <property type="entry name" value="Cdc6_C"/>
    <property type="match status" value="1"/>
</dbReference>
<dbReference type="GO" id="GO:0005664">
    <property type="term" value="C:nuclear origin of replication recognition complex"/>
    <property type="evidence" value="ECO:0007669"/>
    <property type="project" value="TreeGrafter"/>
</dbReference>
<feature type="compositionally biased region" description="Basic and acidic residues" evidence="12">
    <location>
        <begin position="437"/>
        <end position="446"/>
    </location>
</feature>
<dbReference type="GO" id="GO:0005524">
    <property type="term" value="F:ATP binding"/>
    <property type="evidence" value="ECO:0007669"/>
    <property type="project" value="UniProtKB-KW"/>
</dbReference>
<evidence type="ECO:0000256" key="12">
    <source>
        <dbReference type="SAM" id="MobiDB-lite"/>
    </source>
</evidence>
<dbReference type="InterPro" id="IPR050311">
    <property type="entry name" value="ORC1/CDC6"/>
</dbReference>
<dbReference type="SUPFAM" id="SSF52540">
    <property type="entry name" value="P-loop containing nucleoside triphosphate hydrolases"/>
    <property type="match status" value="1"/>
</dbReference>
<organism evidence="14 15">
    <name type="scientific">Octopus vulgaris</name>
    <name type="common">Common octopus</name>
    <dbReference type="NCBI Taxonomy" id="6645"/>
    <lineage>
        <taxon>Eukaryota</taxon>
        <taxon>Metazoa</taxon>
        <taxon>Spiralia</taxon>
        <taxon>Lophotrochozoa</taxon>
        <taxon>Mollusca</taxon>
        <taxon>Cephalopoda</taxon>
        <taxon>Coleoidea</taxon>
        <taxon>Octopodiformes</taxon>
        <taxon>Octopoda</taxon>
        <taxon>Incirrata</taxon>
        <taxon>Octopodidae</taxon>
        <taxon>Octopus</taxon>
    </lineage>
</organism>
<feature type="region of interest" description="Disordered" evidence="12">
    <location>
        <begin position="470"/>
        <end position="587"/>
    </location>
</feature>
<sequence length="969" mass="108836">MPTQSKYFVPVKKGDFSWIGEGILVGDRRSKEKHYKAFQLNGENYKIGNFVYISNEDIIDGGLDSSFIAQIKDLYSKIRGDYDIGDNYVVVRWFWRQSEIGESLRKKCCQQSAANEIFLNTASFFDTEVFTETIVGKCKVQFCSMSGIKKTKNGITDHSYVVARSCDGRSIKELPSSSSNGKKFPVSDDCSDSESDSGSETPTEDSNSVRKSLHHGRNLRSPKMLQSPVVPLQGSIFKEKKSKSKHQSNSKTSRKFKCSQVVDMLDDESDSSSDMSDISESSEASRENGHQLNGQSKSNTRLNTNLDTPPTATRNKTPKNDSSAIKNHHAEKTPKRSVRRGLVEEFETVKKNPFGLTLRRKVASVDLVNLLDEASSEEDNFDSDSVSSFKSKDSRLSEKVAPDEKRKLRGTDKNNNTPLKVKVKTKTKNNSVSKSKIKSEEFDKKSATVKHVTPLKLQLDNSTLRKSCRKRKLVSNYNGENEKKTDSPQVKQNLSSKKSGHKEKVSKKSKSTDLSSDEYSPSSDSETDGTFDDDNDDDDDDDDFVTSKKTPRSSVKKKILSEQKTSKSFKSNKKIRTPGVPERVKPMSKSGDVFEVARGRLHVSAVPESLPCREKEFADIYSFVESKILDGTGGCMYISGVPGTGKTATVQEVIRNLREASEAGDIGMFRYIELNGMKLTEPHQAYVQLLKQLTGQKTSAEHAVDILHKRFNNLAPRRETNILLVDELDLLWTRKQDVMYNIFDWPSKPQARLVVLAVANTMDLPERIMMRRVSSRLGLTRMTFQPYTFKQLQQIVLSRLQGLKAFDEDAIQLAARKVAAVSGDARRALDICRRATEIAGRKNSDNKGQKLVGMSHVNQSLQEMYSSSQVSAIRNASEQEQLFLRAIIAEFQRCGLEEAQISKLYTQHISLCRLEGLPPPTFSELFSICSRLSSMKILLSEHGQMDLQMKVRLNISQDDVLFAMKDIDL</sequence>
<evidence type="ECO:0000256" key="6">
    <source>
        <dbReference type="ARBA" id="ARBA00022741"/>
    </source>
</evidence>
<evidence type="ECO:0000256" key="7">
    <source>
        <dbReference type="ARBA" id="ARBA00022840"/>
    </source>
</evidence>
<feature type="region of interest" description="Disordered" evidence="12">
    <location>
        <begin position="374"/>
        <end position="448"/>
    </location>
</feature>
<evidence type="ECO:0000259" key="13">
    <source>
        <dbReference type="PROSITE" id="PS51038"/>
    </source>
</evidence>
<dbReference type="Gene3D" id="3.40.50.300">
    <property type="entry name" value="P-loop containing nucleotide triphosphate hydrolases"/>
    <property type="match status" value="1"/>
</dbReference>
<dbReference type="InterPro" id="IPR015163">
    <property type="entry name" value="Cdc6_C"/>
</dbReference>
<keyword evidence="4 11" id="KW-0235">DNA replication</keyword>
<dbReference type="InterPro" id="IPR043151">
    <property type="entry name" value="BAH_sf"/>
</dbReference>
<feature type="compositionally biased region" description="Basic residues" evidence="12">
    <location>
        <begin position="240"/>
        <end position="257"/>
    </location>
</feature>
<dbReference type="CDD" id="cd00009">
    <property type="entry name" value="AAA"/>
    <property type="match status" value="1"/>
</dbReference>
<evidence type="ECO:0000256" key="9">
    <source>
        <dbReference type="ARBA" id="ARBA00023125"/>
    </source>
</evidence>
<feature type="region of interest" description="Disordered" evidence="12">
    <location>
        <begin position="173"/>
        <end position="339"/>
    </location>
</feature>
<keyword evidence="15" id="KW-1185">Reference proteome</keyword>
<keyword evidence="7 11" id="KW-0067">ATP-binding</keyword>
<dbReference type="FunFam" id="1.10.8.60:FF:000062">
    <property type="entry name" value="Origin recognition complex subunit 1"/>
    <property type="match status" value="1"/>
</dbReference>
<dbReference type="InterPro" id="IPR027417">
    <property type="entry name" value="P-loop_NTPase"/>
</dbReference>
<feature type="compositionally biased region" description="Polar residues" evidence="12">
    <location>
        <begin position="290"/>
        <end position="325"/>
    </location>
</feature>
<accession>A0AA36B0C1</accession>
<dbReference type="CDD" id="cd04370">
    <property type="entry name" value="BAH"/>
    <property type="match status" value="1"/>
</dbReference>
<gene>
    <name evidence="14" type="ORF">OCTVUL_1B021052</name>
</gene>
<dbReference type="PANTHER" id="PTHR10763">
    <property type="entry name" value="CELL DIVISION CONTROL PROTEIN 6-RELATED"/>
    <property type="match status" value="1"/>
</dbReference>
<evidence type="ECO:0000256" key="11">
    <source>
        <dbReference type="RuleBase" id="RU365058"/>
    </source>
</evidence>
<feature type="compositionally biased region" description="Basic residues" evidence="12">
    <location>
        <begin position="549"/>
        <end position="558"/>
    </location>
</feature>
<dbReference type="Pfam" id="PF09079">
    <property type="entry name" value="WHD_Cdc6"/>
    <property type="match status" value="1"/>
</dbReference>
<protein>
    <recommendedName>
        <fullName evidence="3 11">Origin recognition complex subunit 1</fullName>
    </recommendedName>
</protein>
<dbReference type="PROSITE" id="PS51038">
    <property type="entry name" value="BAH"/>
    <property type="match status" value="1"/>
</dbReference>
<dbReference type="SMART" id="SM00439">
    <property type="entry name" value="BAH"/>
    <property type="match status" value="1"/>
</dbReference>
<keyword evidence="9 11" id="KW-0238">DNA-binding</keyword>
<comment type="subunit">
    <text evidence="11">ORC is composed of six subunits.</text>
</comment>
<dbReference type="Pfam" id="PF00004">
    <property type="entry name" value="AAA"/>
    <property type="match status" value="1"/>
</dbReference>
<dbReference type="InterPro" id="IPR041083">
    <property type="entry name" value="AAA_lid_10"/>
</dbReference>
<evidence type="ECO:0000256" key="8">
    <source>
        <dbReference type="ARBA" id="ARBA00022842"/>
    </source>
</evidence>
<keyword evidence="10 11" id="KW-0539">Nucleus</keyword>
<dbReference type="FunFam" id="3.40.50.300:FF:000199">
    <property type="entry name" value="Origin recognition complex subunit 1"/>
    <property type="match status" value="1"/>
</dbReference>
<evidence type="ECO:0000313" key="14">
    <source>
        <dbReference type="EMBL" id="CAI9725595.1"/>
    </source>
</evidence>
<dbReference type="EMBL" id="OX597820">
    <property type="protein sequence ID" value="CAI9725595.1"/>
    <property type="molecule type" value="Genomic_DNA"/>
</dbReference>
<evidence type="ECO:0000313" key="15">
    <source>
        <dbReference type="Proteomes" id="UP001162480"/>
    </source>
</evidence>